<dbReference type="OrthoDB" id="6433181at2759"/>
<reference evidence="2" key="1">
    <citation type="submission" date="2020-08" db="EMBL/GenBank/DDBJ databases">
        <title>Multicomponent nature underlies the extraordinary mechanical properties of spider dragline silk.</title>
        <authorList>
            <person name="Kono N."/>
            <person name="Nakamura H."/>
            <person name="Mori M."/>
            <person name="Yoshida Y."/>
            <person name="Ohtoshi R."/>
            <person name="Malay A.D."/>
            <person name="Moran D.A.P."/>
            <person name="Tomita M."/>
            <person name="Numata K."/>
            <person name="Arakawa K."/>
        </authorList>
    </citation>
    <scope>NUCLEOTIDE SEQUENCE</scope>
</reference>
<comment type="caution">
    <text evidence="2">The sequence shown here is derived from an EMBL/GenBank/DDBJ whole genome shotgun (WGS) entry which is preliminary data.</text>
</comment>
<organism evidence="2 3">
    <name type="scientific">Nephila pilipes</name>
    <name type="common">Giant wood spider</name>
    <name type="synonym">Nephila maculata</name>
    <dbReference type="NCBI Taxonomy" id="299642"/>
    <lineage>
        <taxon>Eukaryota</taxon>
        <taxon>Metazoa</taxon>
        <taxon>Ecdysozoa</taxon>
        <taxon>Arthropoda</taxon>
        <taxon>Chelicerata</taxon>
        <taxon>Arachnida</taxon>
        <taxon>Araneae</taxon>
        <taxon>Araneomorphae</taxon>
        <taxon>Entelegynae</taxon>
        <taxon>Araneoidea</taxon>
        <taxon>Nephilidae</taxon>
        <taxon>Nephila</taxon>
    </lineage>
</organism>
<evidence type="ECO:0000313" key="3">
    <source>
        <dbReference type="Proteomes" id="UP000887013"/>
    </source>
</evidence>
<dbReference type="AlphaFoldDB" id="A0A8X6R2P5"/>
<gene>
    <name evidence="2" type="primary">SpiCE-NMa4</name>
    <name evidence="2" type="ORF">NPIL_800221</name>
</gene>
<evidence type="ECO:0000256" key="1">
    <source>
        <dbReference type="SAM" id="SignalP"/>
    </source>
</evidence>
<keyword evidence="3" id="KW-1185">Reference proteome</keyword>
<accession>A0A8X6R2P5</accession>
<protein>
    <submittedName>
        <fullName evidence="2">Spider silk-constituting element SpiCE-NMa4</fullName>
    </submittedName>
</protein>
<sequence>MMRLEILAVAFTVLALSSVTAFKGYSEDLVSFTIKADTCVGNSGDQKFCDDFISCVDKFPQKLQDIFHQCVKQAYGEEGLGKCNDKETLFRSQKQLKEYVSCFLTKLPNKSDLSDSDQSKVDDFKKCEYKVAGKCNKQ</sequence>
<proteinExistence type="predicted"/>
<feature type="signal peptide" evidence="1">
    <location>
        <begin position="1"/>
        <end position="21"/>
    </location>
</feature>
<dbReference type="Proteomes" id="UP000887013">
    <property type="component" value="Unassembled WGS sequence"/>
</dbReference>
<dbReference type="EMBL" id="BMAW01132843">
    <property type="protein sequence ID" value="GFU45446.1"/>
    <property type="molecule type" value="Genomic_DNA"/>
</dbReference>
<evidence type="ECO:0000313" key="2">
    <source>
        <dbReference type="EMBL" id="GFU45446.1"/>
    </source>
</evidence>
<feature type="chain" id="PRO_5036476462" evidence="1">
    <location>
        <begin position="22"/>
        <end position="138"/>
    </location>
</feature>
<name>A0A8X6R2P5_NEPPI</name>
<keyword evidence="1" id="KW-0732">Signal</keyword>